<name>A0A518EUV7_9BACT</name>
<accession>A0A518EUV7</accession>
<dbReference type="OrthoDB" id="256352at2"/>
<organism evidence="2 3">
    <name type="scientific">Saltatorellus ferox</name>
    <dbReference type="NCBI Taxonomy" id="2528018"/>
    <lineage>
        <taxon>Bacteria</taxon>
        <taxon>Pseudomonadati</taxon>
        <taxon>Planctomycetota</taxon>
        <taxon>Planctomycetia</taxon>
        <taxon>Planctomycetia incertae sedis</taxon>
        <taxon>Saltatorellus</taxon>
    </lineage>
</organism>
<dbReference type="GO" id="GO:0030246">
    <property type="term" value="F:carbohydrate binding"/>
    <property type="evidence" value="ECO:0007669"/>
    <property type="project" value="InterPro"/>
</dbReference>
<dbReference type="SUPFAM" id="SSF49452">
    <property type="entry name" value="Starch-binding domain-like"/>
    <property type="match status" value="1"/>
</dbReference>
<evidence type="ECO:0008006" key="4">
    <source>
        <dbReference type="Google" id="ProtNLM"/>
    </source>
</evidence>
<evidence type="ECO:0000313" key="2">
    <source>
        <dbReference type="EMBL" id="QDV07885.1"/>
    </source>
</evidence>
<dbReference type="AlphaFoldDB" id="A0A518EUV7"/>
<evidence type="ECO:0000256" key="1">
    <source>
        <dbReference type="SAM" id="MobiDB-lite"/>
    </source>
</evidence>
<reference evidence="2 3" key="1">
    <citation type="submission" date="2019-02" db="EMBL/GenBank/DDBJ databases">
        <title>Deep-cultivation of Planctomycetes and their phenomic and genomic characterization uncovers novel biology.</title>
        <authorList>
            <person name="Wiegand S."/>
            <person name="Jogler M."/>
            <person name="Boedeker C."/>
            <person name="Pinto D."/>
            <person name="Vollmers J."/>
            <person name="Rivas-Marin E."/>
            <person name="Kohn T."/>
            <person name="Peeters S.H."/>
            <person name="Heuer A."/>
            <person name="Rast P."/>
            <person name="Oberbeckmann S."/>
            <person name="Bunk B."/>
            <person name="Jeske O."/>
            <person name="Meyerdierks A."/>
            <person name="Storesund J.E."/>
            <person name="Kallscheuer N."/>
            <person name="Luecker S."/>
            <person name="Lage O.M."/>
            <person name="Pohl T."/>
            <person name="Merkel B.J."/>
            <person name="Hornburger P."/>
            <person name="Mueller R.-W."/>
            <person name="Bruemmer F."/>
            <person name="Labrenz M."/>
            <person name="Spormann A.M."/>
            <person name="Op den Camp H."/>
            <person name="Overmann J."/>
            <person name="Amann R."/>
            <person name="Jetten M.S.M."/>
            <person name="Mascher T."/>
            <person name="Medema M.H."/>
            <person name="Devos D.P."/>
            <person name="Kaster A.-K."/>
            <person name="Ovreas L."/>
            <person name="Rohde M."/>
            <person name="Galperin M.Y."/>
            <person name="Jogler C."/>
        </authorList>
    </citation>
    <scope>NUCLEOTIDE SEQUENCE [LARGE SCALE GENOMIC DNA]</scope>
    <source>
        <strain evidence="2 3">Poly30</strain>
    </source>
</reference>
<keyword evidence="3" id="KW-1185">Reference proteome</keyword>
<dbReference type="RefSeq" id="WP_145199563.1">
    <property type="nucleotide sequence ID" value="NZ_CP036434.1"/>
</dbReference>
<dbReference type="InterPro" id="IPR013784">
    <property type="entry name" value="Carb-bd-like_fold"/>
</dbReference>
<dbReference type="Proteomes" id="UP000320390">
    <property type="component" value="Chromosome"/>
</dbReference>
<dbReference type="EMBL" id="CP036434">
    <property type="protein sequence ID" value="QDV07885.1"/>
    <property type="molecule type" value="Genomic_DNA"/>
</dbReference>
<evidence type="ECO:0000313" key="3">
    <source>
        <dbReference type="Proteomes" id="UP000320390"/>
    </source>
</evidence>
<proteinExistence type="predicted"/>
<feature type="region of interest" description="Disordered" evidence="1">
    <location>
        <begin position="639"/>
        <end position="666"/>
    </location>
</feature>
<protein>
    <recommendedName>
        <fullName evidence="4">Nickel uptake substrate-specific transmembrane region</fullName>
    </recommendedName>
</protein>
<gene>
    <name evidence="2" type="ORF">Poly30_34200</name>
</gene>
<feature type="compositionally biased region" description="Basic and acidic residues" evidence="1">
    <location>
        <begin position="649"/>
        <end position="663"/>
    </location>
</feature>
<sequence>MRSSPQNRAPLVLLALGLLGAAFLLAETEETETLDLSSLATETATDPDIEGVGAAAAGATGDRVSLIPEPDQNAHGSVAPTALETPIETLGVLRGRVLSASSDGRPSSPIAGAQLLYQPLNPSYIGTDERATSVLSTEEGRFELPVQISGTNPLTVTAQGFVPFLTEAGPVDADTDLGDIFLAEAITLEGRVVDLRGRGIEGARILSVDSCADDLSPYRWDVLEHVLAVTGENGTFRVPATARIGQEPRWTLNALHDDYRPAFLQGTVVSTSCEQPPVTIVMENGASIAGVVTGWTDAEPRASGPMVVSVAPRMLMDEIQDRWEDDWFARRVPLRPDGTFVVRGLRRGETLLLSLWTGGPEKSVFTYRRSDWVIGTAEDPPLNSPGLELAYVPPVRIRARFVDDAGRAVERLAIDADPSSLIMAGTEPRLWMQMASFPDGIVEWVCHAGELEEENLFYASVEDEEGRTERSWEGKMPGLAAGASFDFGEVQLSVPEPEPPAEPVPTRTIEIFAMDRHGQPLPRAVIERAAASDPSKWLESTRSDASGRASFEVPPDQASLVRFRVHELREWLCPALRYRAPWAIDSMVPWTLVPQGRESVTLRLESPETAEVRVLVTYGGQPLPGASLVLQWSPPEADLQPTPGYPPDRIPREATPKGRRTDGAGRWTADALVPGDWTAFVYHPRLRMPELFRFTLLRGENEIEFARSQTALKGRVVDDHGAPVPGAAVRADFADRPPVLPIHERDNHRMVGRPGGDKEDLVLRDIRYIRADASGSFRLEGVEPGVELRALAMAPGFVIAASEPVVVEADRTIDLGDLRMKRAGRLQVWLPTGMEGDIDLQQIAEQGPDAETEVQTFPYQRWSSIFDAEVVEGLEPGDWSVKVSYRHSLSSYEDSSYTQHAETIRVGAGKTLLIDLRQ</sequence>